<dbReference type="EMBL" id="BDGU01000082">
    <property type="protein sequence ID" value="GAW02080.1"/>
    <property type="molecule type" value="Genomic_DNA"/>
</dbReference>
<reference evidence="1 2" key="1">
    <citation type="submission" date="2016-08" db="EMBL/GenBank/DDBJ databases">
        <authorList>
            <consortium name="Lentinula edodes genome sequencing consortium"/>
            <person name="Sakamoto Y."/>
            <person name="Nakade K."/>
            <person name="Sato S."/>
            <person name="Yoshida Y."/>
            <person name="Miyazaki K."/>
            <person name="Natsume S."/>
            <person name="Konno N."/>
        </authorList>
    </citation>
    <scope>NUCLEOTIDE SEQUENCE [LARGE SCALE GENOMIC DNA]</scope>
    <source>
        <strain evidence="1 2">NBRC 111202</strain>
    </source>
</reference>
<name>A0A1Q3E4C0_LENED</name>
<evidence type="ECO:0000313" key="1">
    <source>
        <dbReference type="EMBL" id="GAW02080.1"/>
    </source>
</evidence>
<accession>A0A1Q3E4C0</accession>
<organism evidence="1 2">
    <name type="scientific">Lentinula edodes</name>
    <name type="common">Shiitake mushroom</name>
    <name type="synonym">Lentinus edodes</name>
    <dbReference type="NCBI Taxonomy" id="5353"/>
    <lineage>
        <taxon>Eukaryota</taxon>
        <taxon>Fungi</taxon>
        <taxon>Dikarya</taxon>
        <taxon>Basidiomycota</taxon>
        <taxon>Agaricomycotina</taxon>
        <taxon>Agaricomycetes</taxon>
        <taxon>Agaricomycetidae</taxon>
        <taxon>Agaricales</taxon>
        <taxon>Marasmiineae</taxon>
        <taxon>Omphalotaceae</taxon>
        <taxon>Lentinula</taxon>
    </lineage>
</organism>
<gene>
    <name evidence="1" type="ORF">LENED_003710</name>
</gene>
<sequence>MTATVPYHSSNFTRLLSDALRNTFLPLPSHLVRSVSFASKALLAPLQMSAIPRSFPSPLVLVFPAVTVVAVW</sequence>
<proteinExistence type="predicted"/>
<dbReference type="AlphaFoldDB" id="A0A1Q3E4C0"/>
<comment type="caution">
    <text evidence="1">The sequence shown here is derived from an EMBL/GenBank/DDBJ whole genome shotgun (WGS) entry which is preliminary data.</text>
</comment>
<keyword evidence="2" id="KW-1185">Reference proteome</keyword>
<protein>
    <submittedName>
        <fullName evidence="1">Uncharacterized protein</fullName>
    </submittedName>
</protein>
<reference evidence="1 2" key="2">
    <citation type="submission" date="2017-02" db="EMBL/GenBank/DDBJ databases">
        <title>A genome survey and senescence transcriptome analysis in Lentinula edodes.</title>
        <authorList>
            <person name="Sakamoto Y."/>
            <person name="Nakade K."/>
            <person name="Sato S."/>
            <person name="Yoshida Y."/>
            <person name="Miyazaki K."/>
            <person name="Natsume S."/>
            <person name="Konno N."/>
        </authorList>
    </citation>
    <scope>NUCLEOTIDE SEQUENCE [LARGE SCALE GENOMIC DNA]</scope>
    <source>
        <strain evidence="1 2">NBRC 111202</strain>
    </source>
</reference>
<evidence type="ECO:0000313" key="2">
    <source>
        <dbReference type="Proteomes" id="UP000188533"/>
    </source>
</evidence>
<dbReference type="Proteomes" id="UP000188533">
    <property type="component" value="Unassembled WGS sequence"/>
</dbReference>